<accession>A0ACB7YX12</accession>
<gene>
    <name evidence="1" type="ORF">Vadar_019271</name>
</gene>
<name>A0ACB7YX12_9ERIC</name>
<proteinExistence type="predicted"/>
<evidence type="ECO:0000313" key="1">
    <source>
        <dbReference type="EMBL" id="KAH7858033.1"/>
    </source>
</evidence>
<sequence length="634" mass="71787">MEEERTINRNQENRKAQGVGPAMNATLSFPENTETKQQWDTTRSSNRTGSRNAEQKQFGPSPSSSYRRKKSAGIRVHHGRIYHSEMGKSCHQCRQKTLDFVVSCENEINSRRCTLHFCHTCLLHRYGEKAEEMAEFGGWKCPRCRGICNCSLCMKKRGSCPTGKLLHVVKASGFSSAFQMLMLTNSKEFGEDAGESSEKEIASTEEDAVALSRKHRMENVLERESYSKSEHKNSFGDEKHENPETKRLRKNDSSKDTENILKDEGASLEKLTSPMKELARGCNRANLSDGESYPKLPQGIQLTHVANIELPTEDIGHALQFLEFCDAFAEVLDLKKGQSTFLLQEVACGPNSCRESFIVQFHMKLLSIIEEDSGKGCSFFRTETRKSWLQALYKCISKSPCRSRELLLDCLNLAAEGYGELSSSKKLRLLNFLCDEALGTAELRSWIDEQDSDLAEREKVRNMKLKLQDELARDILMKNEVPQTVSEHRNLVLKIKAEAAQHFAGTLGAKDAVMEKNQRSYAVRSEPILLDGNGRKFWKLRGYSDEHVILIQVVGIGDSVAFKERWFSCNVDEIEAIENYISRQLVAHLLEGILLSLFSSAFVYPLTTSYACPHPPHHDHWTLSSFSFSLVLKK</sequence>
<keyword evidence="2" id="KW-1185">Reference proteome</keyword>
<comment type="caution">
    <text evidence="1">The sequence shown here is derived from an EMBL/GenBank/DDBJ whole genome shotgun (WGS) entry which is preliminary data.</text>
</comment>
<reference evidence="1 2" key="1">
    <citation type="journal article" date="2021" name="Hortic Res">
        <title>High-quality reference genome and annotation aids understanding of berry development for evergreen blueberry (Vaccinium darrowii).</title>
        <authorList>
            <person name="Yu J."/>
            <person name="Hulse-Kemp A.M."/>
            <person name="Babiker E."/>
            <person name="Staton M."/>
        </authorList>
    </citation>
    <scope>NUCLEOTIDE SEQUENCE [LARGE SCALE GENOMIC DNA]</scope>
    <source>
        <strain evidence="2">cv. NJ 8807/NJ 8810</strain>
        <tissue evidence="1">Young leaf</tissue>
    </source>
</reference>
<protein>
    <submittedName>
        <fullName evidence="1">Uncharacterized protein</fullName>
    </submittedName>
</protein>
<dbReference type="Proteomes" id="UP000828048">
    <property type="component" value="Chromosome 3"/>
</dbReference>
<organism evidence="1 2">
    <name type="scientific">Vaccinium darrowii</name>
    <dbReference type="NCBI Taxonomy" id="229202"/>
    <lineage>
        <taxon>Eukaryota</taxon>
        <taxon>Viridiplantae</taxon>
        <taxon>Streptophyta</taxon>
        <taxon>Embryophyta</taxon>
        <taxon>Tracheophyta</taxon>
        <taxon>Spermatophyta</taxon>
        <taxon>Magnoliopsida</taxon>
        <taxon>eudicotyledons</taxon>
        <taxon>Gunneridae</taxon>
        <taxon>Pentapetalae</taxon>
        <taxon>asterids</taxon>
        <taxon>Ericales</taxon>
        <taxon>Ericaceae</taxon>
        <taxon>Vaccinioideae</taxon>
        <taxon>Vaccinieae</taxon>
        <taxon>Vaccinium</taxon>
    </lineage>
</organism>
<evidence type="ECO:0000313" key="2">
    <source>
        <dbReference type="Proteomes" id="UP000828048"/>
    </source>
</evidence>
<dbReference type="EMBL" id="CM037153">
    <property type="protein sequence ID" value="KAH7858033.1"/>
    <property type="molecule type" value="Genomic_DNA"/>
</dbReference>